<comment type="subcellular location">
    <subcellularLocation>
        <location evidence="1">Cell membrane</location>
    </subcellularLocation>
</comment>
<sequence length="316" mass="33963">MFTARRTRYAAATVAVSALALSVAACSSDDDASGSDKSGSAGDKTISIALPPAGWDEGTAASYVIKKVLTDQGYTVKTQSADLGIIFTGLAGGSYDIYADTWLPVTHAAYMKKYGDKLEDLGTWYDGAKLTIAVNEDSPAQSIEDLKKYAKDYDNKLVGIEAGAGETGVVKNDMLPGYGLDDLNFQTSSTSAMLASLKSVEQSGKNVAVTLWRPHWAYTQFKIRDLEDPKGLMGDAEQIHAYAHKGFAAAHPDIAAWMKNFKLTDTQIGEIENLMRNDDRFKNDPEGAVNEWLEKNPEFIKSLTGDAAGATETSGS</sequence>
<feature type="domain" description="ABC-type glycine betaine transport system substrate-binding" evidence="6">
    <location>
        <begin position="45"/>
        <end position="295"/>
    </location>
</feature>
<evidence type="ECO:0000256" key="5">
    <source>
        <dbReference type="SAM" id="SignalP"/>
    </source>
</evidence>
<evidence type="ECO:0000256" key="4">
    <source>
        <dbReference type="ARBA" id="ARBA00023136"/>
    </source>
</evidence>
<keyword evidence="3" id="KW-1003">Cell membrane</keyword>
<comment type="caution">
    <text evidence="7">The sequence shown here is derived from an EMBL/GenBank/DDBJ whole genome shotgun (WGS) entry which is preliminary data.</text>
</comment>
<keyword evidence="5" id="KW-0732">Signal</keyword>
<name>A0ABQ6I2Y4_9MICO</name>
<dbReference type="Gene3D" id="3.40.190.10">
    <property type="entry name" value="Periplasmic binding protein-like II"/>
    <property type="match status" value="1"/>
</dbReference>
<dbReference type="Gene3D" id="3.40.190.100">
    <property type="entry name" value="Glycine betaine-binding periplasmic protein, domain 2"/>
    <property type="match status" value="1"/>
</dbReference>
<keyword evidence="2" id="KW-0813">Transport</keyword>
<dbReference type="PANTHER" id="PTHR47737:SF1">
    <property type="entry name" value="GLYCINE BETAINE_PROLINE BETAINE TRANSPORT SYSTEM PERMEASE PROTEIN PROW"/>
    <property type="match status" value="1"/>
</dbReference>
<evidence type="ECO:0000259" key="6">
    <source>
        <dbReference type="Pfam" id="PF04069"/>
    </source>
</evidence>
<feature type="signal peptide" evidence="5">
    <location>
        <begin position="1"/>
        <end position="25"/>
    </location>
</feature>
<evidence type="ECO:0000313" key="7">
    <source>
        <dbReference type="EMBL" id="GMA25135.1"/>
    </source>
</evidence>
<dbReference type="PANTHER" id="PTHR47737">
    <property type="entry name" value="GLYCINE BETAINE/PROLINE BETAINE TRANSPORT SYSTEM PERMEASE PROTEIN PROW"/>
    <property type="match status" value="1"/>
</dbReference>
<dbReference type="CDD" id="cd13639">
    <property type="entry name" value="PBP2_OpuAC_like"/>
    <property type="match status" value="1"/>
</dbReference>
<dbReference type="RefSeq" id="WP_284293785.1">
    <property type="nucleotide sequence ID" value="NZ_BSUK01000001.1"/>
</dbReference>
<keyword evidence="4" id="KW-0472">Membrane</keyword>
<protein>
    <recommendedName>
        <fullName evidence="6">ABC-type glycine betaine transport system substrate-binding domain-containing protein</fullName>
    </recommendedName>
</protein>
<organism evidence="7 8">
    <name type="scientific">Luteimicrobium album</name>
    <dbReference type="NCBI Taxonomy" id="1054550"/>
    <lineage>
        <taxon>Bacteria</taxon>
        <taxon>Bacillati</taxon>
        <taxon>Actinomycetota</taxon>
        <taxon>Actinomycetes</taxon>
        <taxon>Micrococcales</taxon>
        <taxon>Luteimicrobium</taxon>
    </lineage>
</organism>
<feature type="chain" id="PRO_5046693644" description="ABC-type glycine betaine transport system substrate-binding domain-containing protein" evidence="5">
    <location>
        <begin position="26"/>
        <end position="316"/>
    </location>
</feature>
<evidence type="ECO:0000256" key="2">
    <source>
        <dbReference type="ARBA" id="ARBA00022448"/>
    </source>
</evidence>
<dbReference type="SUPFAM" id="SSF53850">
    <property type="entry name" value="Periplasmic binding protein-like II"/>
    <property type="match status" value="1"/>
</dbReference>
<accession>A0ABQ6I2Y4</accession>
<dbReference type="InterPro" id="IPR007210">
    <property type="entry name" value="ABC_Gly_betaine_transp_sub-bd"/>
</dbReference>
<reference evidence="8" key="1">
    <citation type="journal article" date="2019" name="Int. J. Syst. Evol. Microbiol.">
        <title>The Global Catalogue of Microorganisms (GCM) 10K type strain sequencing project: providing services to taxonomists for standard genome sequencing and annotation.</title>
        <authorList>
            <consortium name="The Broad Institute Genomics Platform"/>
            <consortium name="The Broad Institute Genome Sequencing Center for Infectious Disease"/>
            <person name="Wu L."/>
            <person name="Ma J."/>
        </authorList>
    </citation>
    <scope>NUCLEOTIDE SEQUENCE [LARGE SCALE GENOMIC DNA]</scope>
    <source>
        <strain evidence="8">NBRC 106348</strain>
    </source>
</reference>
<dbReference type="EMBL" id="BSUK01000001">
    <property type="protein sequence ID" value="GMA25135.1"/>
    <property type="molecule type" value="Genomic_DNA"/>
</dbReference>
<keyword evidence="8" id="KW-1185">Reference proteome</keyword>
<dbReference type="Proteomes" id="UP001157091">
    <property type="component" value="Unassembled WGS sequence"/>
</dbReference>
<evidence type="ECO:0000256" key="3">
    <source>
        <dbReference type="ARBA" id="ARBA00022475"/>
    </source>
</evidence>
<proteinExistence type="predicted"/>
<gene>
    <name evidence="7" type="ORF">GCM10025864_28940</name>
</gene>
<evidence type="ECO:0000313" key="8">
    <source>
        <dbReference type="Proteomes" id="UP001157091"/>
    </source>
</evidence>
<evidence type="ECO:0000256" key="1">
    <source>
        <dbReference type="ARBA" id="ARBA00004236"/>
    </source>
</evidence>
<dbReference type="Pfam" id="PF04069">
    <property type="entry name" value="OpuAC"/>
    <property type="match status" value="1"/>
</dbReference>
<dbReference type="PROSITE" id="PS51257">
    <property type="entry name" value="PROKAR_LIPOPROTEIN"/>
    <property type="match status" value="1"/>
</dbReference>